<dbReference type="PROSITE" id="PS01124">
    <property type="entry name" value="HTH_ARAC_FAMILY_2"/>
    <property type="match status" value="1"/>
</dbReference>
<dbReference type="AlphaFoldDB" id="A0A2S9J4K1"/>
<dbReference type="SMART" id="SM00342">
    <property type="entry name" value="HTH_ARAC"/>
    <property type="match status" value="1"/>
</dbReference>
<protein>
    <recommendedName>
        <fullName evidence="4">HTH araC/xylS-type domain-containing protein</fullName>
    </recommendedName>
</protein>
<dbReference type="SUPFAM" id="SSF46689">
    <property type="entry name" value="Homeodomain-like"/>
    <property type="match status" value="1"/>
</dbReference>
<dbReference type="Proteomes" id="UP000239711">
    <property type="component" value="Unassembled WGS sequence"/>
</dbReference>
<reference evidence="5 6" key="1">
    <citation type="submission" date="2018-02" db="EMBL/GenBank/DDBJ databases">
        <title>The draft genome of Sphingobacterium sp. 5JN-11.</title>
        <authorList>
            <person name="Liu L."/>
            <person name="Li L."/>
            <person name="Liang L."/>
            <person name="Zhang X."/>
            <person name="Wang T."/>
        </authorList>
    </citation>
    <scope>NUCLEOTIDE SEQUENCE [LARGE SCALE GENOMIC DNA]</scope>
    <source>
        <strain evidence="5 6">5JN-11</strain>
    </source>
</reference>
<dbReference type="Gene3D" id="1.10.10.60">
    <property type="entry name" value="Homeodomain-like"/>
    <property type="match status" value="1"/>
</dbReference>
<dbReference type="EMBL" id="PVBQ01000005">
    <property type="protein sequence ID" value="PRD47718.1"/>
    <property type="molecule type" value="Genomic_DNA"/>
</dbReference>
<proteinExistence type="predicted"/>
<evidence type="ECO:0000313" key="6">
    <source>
        <dbReference type="Proteomes" id="UP000239711"/>
    </source>
</evidence>
<keyword evidence="2" id="KW-0238">DNA-binding</keyword>
<evidence type="ECO:0000256" key="1">
    <source>
        <dbReference type="ARBA" id="ARBA00023015"/>
    </source>
</evidence>
<dbReference type="InterPro" id="IPR009057">
    <property type="entry name" value="Homeodomain-like_sf"/>
</dbReference>
<dbReference type="Pfam" id="PF12833">
    <property type="entry name" value="HTH_18"/>
    <property type="match status" value="1"/>
</dbReference>
<dbReference type="OrthoDB" id="2585681at2"/>
<dbReference type="RefSeq" id="WP_105716346.1">
    <property type="nucleotide sequence ID" value="NZ_PVBQ01000005.1"/>
</dbReference>
<dbReference type="GO" id="GO:0003700">
    <property type="term" value="F:DNA-binding transcription factor activity"/>
    <property type="evidence" value="ECO:0007669"/>
    <property type="project" value="InterPro"/>
</dbReference>
<gene>
    <name evidence="5" type="ORF">C5745_07290</name>
</gene>
<keyword evidence="1" id="KW-0805">Transcription regulation</keyword>
<dbReference type="InterPro" id="IPR018060">
    <property type="entry name" value="HTH_AraC"/>
</dbReference>
<keyword evidence="3" id="KW-0804">Transcription</keyword>
<dbReference type="GO" id="GO:0043565">
    <property type="term" value="F:sequence-specific DNA binding"/>
    <property type="evidence" value="ECO:0007669"/>
    <property type="project" value="InterPro"/>
</dbReference>
<evidence type="ECO:0000259" key="4">
    <source>
        <dbReference type="PROSITE" id="PS01124"/>
    </source>
</evidence>
<sequence length="280" mass="32618">MKKYTFRGTTRFEFEFKDLSEITEKNQGNIGVPHRADFYQIIIIESHNSVQEVDFKKIPVDQRHILFVGKNQVIRFDVSPSYSGKLLLFTDDFFNRTTHDTLLLKETNLFNPFSPNVVIETNAKIHKLLDLIQQEAALRTYAFQENMLRHLLSAFLIEASQISTQNYQYTENRDYLIALQFSNLVEKEYKTINKVKDYTQLMGISAKPLTHSLKSAVGKTPKEFIDDRIILEAKRLLVYSHRSIKEITFELGFDEPTNFSKFFRNNTGKSPADFKSEHIA</sequence>
<name>A0A2S9J4K1_9SPHI</name>
<evidence type="ECO:0000256" key="2">
    <source>
        <dbReference type="ARBA" id="ARBA00023125"/>
    </source>
</evidence>
<organism evidence="5 6">
    <name type="scientific">Sphingobacterium haloxyli</name>
    <dbReference type="NCBI Taxonomy" id="2100533"/>
    <lineage>
        <taxon>Bacteria</taxon>
        <taxon>Pseudomonadati</taxon>
        <taxon>Bacteroidota</taxon>
        <taxon>Sphingobacteriia</taxon>
        <taxon>Sphingobacteriales</taxon>
        <taxon>Sphingobacteriaceae</taxon>
        <taxon>Sphingobacterium</taxon>
    </lineage>
</organism>
<evidence type="ECO:0000313" key="5">
    <source>
        <dbReference type="EMBL" id="PRD47718.1"/>
    </source>
</evidence>
<evidence type="ECO:0000256" key="3">
    <source>
        <dbReference type="ARBA" id="ARBA00023163"/>
    </source>
</evidence>
<feature type="domain" description="HTH araC/xylS-type" evidence="4">
    <location>
        <begin position="179"/>
        <end position="277"/>
    </location>
</feature>
<dbReference type="PANTHER" id="PTHR43280:SF32">
    <property type="entry name" value="TRANSCRIPTIONAL REGULATORY PROTEIN"/>
    <property type="match status" value="1"/>
</dbReference>
<keyword evidence="6" id="KW-1185">Reference proteome</keyword>
<dbReference type="PANTHER" id="PTHR43280">
    <property type="entry name" value="ARAC-FAMILY TRANSCRIPTIONAL REGULATOR"/>
    <property type="match status" value="1"/>
</dbReference>
<accession>A0A2S9J4K1</accession>
<comment type="caution">
    <text evidence="5">The sequence shown here is derived from an EMBL/GenBank/DDBJ whole genome shotgun (WGS) entry which is preliminary data.</text>
</comment>